<name>A0ABN9UTA1_9DINO</name>
<comment type="caution">
    <text evidence="3">The sequence shown here is derived from an EMBL/GenBank/DDBJ whole genome shotgun (WGS) entry which is preliminary data.</text>
</comment>
<reference evidence="3" key="1">
    <citation type="submission" date="2023-10" db="EMBL/GenBank/DDBJ databases">
        <authorList>
            <person name="Chen Y."/>
            <person name="Shah S."/>
            <person name="Dougan E. K."/>
            <person name="Thang M."/>
            <person name="Chan C."/>
        </authorList>
    </citation>
    <scope>NUCLEOTIDE SEQUENCE [LARGE SCALE GENOMIC DNA]</scope>
</reference>
<dbReference type="Proteomes" id="UP001189429">
    <property type="component" value="Unassembled WGS sequence"/>
</dbReference>
<keyword evidence="1" id="KW-0175">Coiled coil</keyword>
<feature type="non-terminal residue" evidence="3">
    <location>
        <position position="1"/>
    </location>
</feature>
<proteinExistence type="predicted"/>
<evidence type="ECO:0000313" key="4">
    <source>
        <dbReference type="Proteomes" id="UP001189429"/>
    </source>
</evidence>
<organism evidence="3 4">
    <name type="scientific">Prorocentrum cordatum</name>
    <dbReference type="NCBI Taxonomy" id="2364126"/>
    <lineage>
        <taxon>Eukaryota</taxon>
        <taxon>Sar</taxon>
        <taxon>Alveolata</taxon>
        <taxon>Dinophyceae</taxon>
        <taxon>Prorocentrales</taxon>
        <taxon>Prorocentraceae</taxon>
        <taxon>Prorocentrum</taxon>
    </lineage>
</organism>
<feature type="coiled-coil region" evidence="1">
    <location>
        <begin position="29"/>
        <end position="67"/>
    </location>
</feature>
<gene>
    <name evidence="3" type="ORF">PCOR1329_LOCUS51473</name>
</gene>
<dbReference type="EMBL" id="CAUYUJ010016245">
    <property type="protein sequence ID" value="CAK0863281.1"/>
    <property type="molecule type" value="Genomic_DNA"/>
</dbReference>
<feature type="compositionally biased region" description="Basic residues" evidence="2">
    <location>
        <begin position="123"/>
        <end position="147"/>
    </location>
</feature>
<protein>
    <submittedName>
        <fullName evidence="3">Uncharacterized protein</fullName>
    </submittedName>
</protein>
<evidence type="ECO:0000313" key="3">
    <source>
        <dbReference type="EMBL" id="CAK0863281.1"/>
    </source>
</evidence>
<evidence type="ECO:0000256" key="2">
    <source>
        <dbReference type="SAM" id="MobiDB-lite"/>
    </source>
</evidence>
<keyword evidence="4" id="KW-1185">Reference proteome</keyword>
<evidence type="ECO:0000256" key="1">
    <source>
        <dbReference type="SAM" id="Coils"/>
    </source>
</evidence>
<feature type="region of interest" description="Disordered" evidence="2">
    <location>
        <begin position="96"/>
        <end position="147"/>
    </location>
</feature>
<accession>A0ABN9UTA1</accession>
<sequence>GAMGGMAVPGPALAQADHLHRELEKASEVAVLQAQVESLTQELACLRSRSTLEIEMLTKELAEVRSQSAAQIGALVRELVGLRSQLCFIGQAALEESPRPRAGRRSAGLSTSCVLAAPAAPRASRRARRRPPTRQNPRPRRPAARRL</sequence>